<feature type="domain" description="DUF5597" evidence="5">
    <location>
        <begin position="345"/>
        <end position="478"/>
    </location>
</feature>
<evidence type="ECO:0000313" key="6">
    <source>
        <dbReference type="EMBL" id="ATY32279.1"/>
    </source>
</evidence>
<dbReference type="GO" id="GO:0004565">
    <property type="term" value="F:beta-galactosidase activity"/>
    <property type="evidence" value="ECO:0007669"/>
    <property type="project" value="InterPro"/>
</dbReference>
<dbReference type="Gene3D" id="3.20.20.80">
    <property type="entry name" value="Glycosidases"/>
    <property type="match status" value="1"/>
</dbReference>
<dbReference type="EMBL" id="CP024923">
    <property type="protein sequence ID" value="ATY32279.1"/>
    <property type="molecule type" value="Genomic_DNA"/>
</dbReference>
<dbReference type="Pfam" id="PF02449">
    <property type="entry name" value="Glyco_hydro_42"/>
    <property type="match status" value="1"/>
</dbReference>
<dbReference type="Gene3D" id="2.60.220.20">
    <property type="entry name" value="putative beta-Galactosidase from caulobacter crescentus"/>
    <property type="match status" value="1"/>
</dbReference>
<sequence length="495" mass="53933">MFRLLASLLLLFAAAPAAAQMPHLKNDQLIVDGKPFLVLGGELGNSSASDRAWLKPHWPRLKAMHLNTVLAPVSWELIEPQEGTLDFTTVDWLIEDARAHDLRLVLLWFGSWKNSMSTYVPAWVKRDERRFPRTIGADGKAQEILSAFGTATRDADARAFAALMRHLKQVDGDRHTVIMIQVENEIGFLPTAREHGPVADAAFARFKGSQEAFTADAYARFTEAVTRAGKREYPLPMYVNGAQGRPGKLPGEYPSGGPLAHLIEVWRKGAPSIDFLAPDIYFPNFAGILAGYARPGNPLFVPEANNAGDPRAAANAFGVIARHRGIGFSPFSIEGIDGPGAAKLGALYGLLDSMAPEILRAQASGRILGFSPPVTFEGAVDEKPQVQTLGGYRFTVSFVDPWTAKDKQVPAEHGGMILWLGGEDYLIAGSGITVTMEPVDGKGRAGLDRVEEGAFIDGRWVPGRLLNGDQTHQGRHVRLPPDAQGVQRVRLYRYG</sequence>
<dbReference type="InterPro" id="IPR040719">
    <property type="entry name" value="DUF5597"/>
</dbReference>
<evidence type="ECO:0000259" key="5">
    <source>
        <dbReference type="Pfam" id="PF18120"/>
    </source>
</evidence>
<name>A0A2K8MKK3_9SPHN</name>
<dbReference type="Pfam" id="PF18120">
    <property type="entry name" value="DUF5597"/>
    <property type="match status" value="1"/>
</dbReference>
<dbReference type="GO" id="GO:0009341">
    <property type="term" value="C:beta-galactosidase complex"/>
    <property type="evidence" value="ECO:0007669"/>
    <property type="project" value="InterPro"/>
</dbReference>
<evidence type="ECO:0000256" key="3">
    <source>
        <dbReference type="SAM" id="SignalP"/>
    </source>
</evidence>
<gene>
    <name evidence="6" type="ORF">CVN68_10065</name>
</gene>
<dbReference type="KEGG" id="sphc:CVN68_10065"/>
<keyword evidence="3" id="KW-0732">Signal</keyword>
<evidence type="ECO:0008006" key="8">
    <source>
        <dbReference type="Google" id="ProtNLM"/>
    </source>
</evidence>
<dbReference type="OrthoDB" id="9800974at2"/>
<evidence type="ECO:0000256" key="2">
    <source>
        <dbReference type="ARBA" id="ARBA00023295"/>
    </source>
</evidence>
<reference evidence="6 7" key="1">
    <citation type="submission" date="2017-11" db="EMBL/GenBank/DDBJ databases">
        <title>Complete genome sequence of Sphingomonas sp. Strain Cra20, a psychrotolerant potential plant growth promoting rhizobacteria.</title>
        <authorList>
            <person name="Luo Y."/>
        </authorList>
    </citation>
    <scope>NUCLEOTIDE SEQUENCE [LARGE SCALE GENOMIC DNA]</scope>
    <source>
        <strain evidence="6 7">Cra20</strain>
    </source>
</reference>
<dbReference type="RefSeq" id="WP_100282088.1">
    <property type="nucleotide sequence ID" value="NZ_CP024923.1"/>
</dbReference>
<evidence type="ECO:0000256" key="1">
    <source>
        <dbReference type="ARBA" id="ARBA00022801"/>
    </source>
</evidence>
<evidence type="ECO:0000313" key="7">
    <source>
        <dbReference type="Proteomes" id="UP000229081"/>
    </source>
</evidence>
<feature type="domain" description="Glycoside hydrolase family 42 N-terminal" evidence="4">
    <location>
        <begin position="60"/>
        <end position="205"/>
    </location>
</feature>
<keyword evidence="2" id="KW-0326">Glycosidase</keyword>
<dbReference type="InterPro" id="IPR013529">
    <property type="entry name" value="Glyco_hydro_42_N"/>
</dbReference>
<dbReference type="InterPro" id="IPR017853">
    <property type="entry name" value="GH"/>
</dbReference>
<evidence type="ECO:0000259" key="4">
    <source>
        <dbReference type="Pfam" id="PF02449"/>
    </source>
</evidence>
<feature type="chain" id="PRO_5014972465" description="Beta-galactosidase" evidence="3">
    <location>
        <begin position="20"/>
        <end position="495"/>
    </location>
</feature>
<accession>A0A2K8MKK3</accession>
<dbReference type="Proteomes" id="UP000229081">
    <property type="component" value="Chromosome"/>
</dbReference>
<proteinExistence type="predicted"/>
<dbReference type="AlphaFoldDB" id="A0A2K8MKK3"/>
<organism evidence="6 7">
    <name type="scientific">Sphingomonas psychrotolerans</name>
    <dbReference type="NCBI Taxonomy" id="1327635"/>
    <lineage>
        <taxon>Bacteria</taxon>
        <taxon>Pseudomonadati</taxon>
        <taxon>Pseudomonadota</taxon>
        <taxon>Alphaproteobacteria</taxon>
        <taxon>Sphingomonadales</taxon>
        <taxon>Sphingomonadaceae</taxon>
        <taxon>Sphingomonas</taxon>
    </lineage>
</organism>
<keyword evidence="1" id="KW-0378">Hydrolase</keyword>
<feature type="signal peptide" evidence="3">
    <location>
        <begin position="1"/>
        <end position="19"/>
    </location>
</feature>
<dbReference type="SUPFAM" id="SSF51445">
    <property type="entry name" value="(Trans)glycosidases"/>
    <property type="match status" value="1"/>
</dbReference>
<dbReference type="GO" id="GO:0005975">
    <property type="term" value="P:carbohydrate metabolic process"/>
    <property type="evidence" value="ECO:0007669"/>
    <property type="project" value="InterPro"/>
</dbReference>
<keyword evidence="7" id="KW-1185">Reference proteome</keyword>
<protein>
    <recommendedName>
        <fullName evidence="8">Beta-galactosidase</fullName>
    </recommendedName>
</protein>